<proteinExistence type="predicted"/>
<dbReference type="AlphaFoldDB" id="A0AAV7DPW7"/>
<accession>A0AAV7DPW7</accession>
<reference evidence="1" key="1">
    <citation type="thesis" date="2020" institute="ProQuest LLC" country="789 East Eisenhower Parkway, Ann Arbor, MI, USA">
        <title>Comparative Genomics and Chromosome Evolution.</title>
        <authorList>
            <person name="Mudd A.B."/>
        </authorList>
    </citation>
    <scope>NUCLEOTIDE SEQUENCE</scope>
    <source>
        <strain evidence="1">237g6f4</strain>
        <tissue evidence="1">Blood</tissue>
    </source>
</reference>
<protein>
    <submittedName>
        <fullName evidence="1">Uncharacterized protein</fullName>
    </submittedName>
</protein>
<dbReference type="EMBL" id="WNYA01000001">
    <property type="protein sequence ID" value="KAG8598666.1"/>
    <property type="molecule type" value="Genomic_DNA"/>
</dbReference>
<dbReference type="Proteomes" id="UP000824782">
    <property type="component" value="Unassembled WGS sequence"/>
</dbReference>
<evidence type="ECO:0000313" key="2">
    <source>
        <dbReference type="Proteomes" id="UP000824782"/>
    </source>
</evidence>
<name>A0AAV7DPW7_ENGPU</name>
<evidence type="ECO:0000313" key="1">
    <source>
        <dbReference type="EMBL" id="KAG8598666.1"/>
    </source>
</evidence>
<gene>
    <name evidence="1" type="ORF">GDO81_002696</name>
</gene>
<comment type="caution">
    <text evidence="1">The sequence shown here is derived from an EMBL/GenBank/DDBJ whole genome shotgun (WGS) entry which is preliminary data.</text>
</comment>
<sequence length="80" mass="9308">MVKFYGEQCPIKTWHVQFLKQHVRNESLADAGDISIVIFRTAEASRKFQTSSCWMDINTSLLFLTTHRLHNNTENNRSHG</sequence>
<organism evidence="1 2">
    <name type="scientific">Engystomops pustulosus</name>
    <name type="common">Tungara frog</name>
    <name type="synonym">Physalaemus pustulosus</name>
    <dbReference type="NCBI Taxonomy" id="76066"/>
    <lineage>
        <taxon>Eukaryota</taxon>
        <taxon>Metazoa</taxon>
        <taxon>Chordata</taxon>
        <taxon>Craniata</taxon>
        <taxon>Vertebrata</taxon>
        <taxon>Euteleostomi</taxon>
        <taxon>Amphibia</taxon>
        <taxon>Batrachia</taxon>
        <taxon>Anura</taxon>
        <taxon>Neobatrachia</taxon>
        <taxon>Hyloidea</taxon>
        <taxon>Leptodactylidae</taxon>
        <taxon>Leiuperinae</taxon>
        <taxon>Engystomops</taxon>
    </lineage>
</organism>
<keyword evidence="2" id="KW-1185">Reference proteome</keyword>